<evidence type="ECO:0000256" key="2">
    <source>
        <dbReference type="ARBA" id="ARBA00022649"/>
    </source>
</evidence>
<dbReference type="PANTHER" id="PTHR36582">
    <property type="entry name" value="ANTITOXIN PARD"/>
    <property type="match status" value="1"/>
</dbReference>
<evidence type="ECO:0000313" key="4">
    <source>
        <dbReference type="EMBL" id="MDP9838251.1"/>
    </source>
</evidence>
<reference evidence="4 5" key="1">
    <citation type="submission" date="2023-07" db="EMBL/GenBank/DDBJ databases">
        <title>Sorghum-associated microbial communities from plants grown in Nebraska, USA.</title>
        <authorList>
            <person name="Schachtman D."/>
        </authorList>
    </citation>
    <scope>NUCLEOTIDE SEQUENCE [LARGE SCALE GENOMIC DNA]</scope>
    <source>
        <strain evidence="4 5">DS1307</strain>
    </source>
</reference>
<dbReference type="NCBIfam" id="TIGR02606">
    <property type="entry name" value="antidote_CC2985"/>
    <property type="match status" value="1"/>
</dbReference>
<gene>
    <name evidence="4" type="ORF">J2T09_003018</name>
</gene>
<feature type="region of interest" description="Disordered" evidence="3">
    <location>
        <begin position="1"/>
        <end position="24"/>
    </location>
</feature>
<sequence length="122" mass="14112">MAIAVDSLQTNIPTPTRDKPMPNVALGSHYDEFIKKQLETGRYDDASEVIRASLRLLENHEVEHERWLTEEIPARYDELMNDPSKGVPAEDVRARFEAKRRDANERSRNIGDVVPRERNERA</sequence>
<dbReference type="EMBL" id="JAUSRF010000009">
    <property type="protein sequence ID" value="MDP9838251.1"/>
    <property type="molecule type" value="Genomic_DNA"/>
</dbReference>
<keyword evidence="2" id="KW-1277">Toxin-antitoxin system</keyword>
<dbReference type="InterPro" id="IPR038296">
    <property type="entry name" value="ParD_sf"/>
</dbReference>
<proteinExistence type="inferred from homology"/>
<comment type="similarity">
    <text evidence="1">Belongs to the ParD antitoxin family.</text>
</comment>
<dbReference type="InterPro" id="IPR022789">
    <property type="entry name" value="ParD"/>
</dbReference>
<feature type="region of interest" description="Disordered" evidence="3">
    <location>
        <begin position="98"/>
        <end position="122"/>
    </location>
</feature>
<evidence type="ECO:0000313" key="5">
    <source>
        <dbReference type="Proteomes" id="UP001241472"/>
    </source>
</evidence>
<dbReference type="InterPro" id="IPR010985">
    <property type="entry name" value="Ribbon_hlx_hlx"/>
</dbReference>
<comment type="caution">
    <text evidence="4">The sequence shown here is derived from an EMBL/GenBank/DDBJ whole genome shotgun (WGS) entry which is preliminary data.</text>
</comment>
<dbReference type="Pfam" id="PF03693">
    <property type="entry name" value="ParD_antitoxin"/>
    <property type="match status" value="1"/>
</dbReference>
<evidence type="ECO:0000256" key="3">
    <source>
        <dbReference type="SAM" id="MobiDB-lite"/>
    </source>
</evidence>
<dbReference type="SUPFAM" id="SSF47598">
    <property type="entry name" value="Ribbon-helix-helix"/>
    <property type="match status" value="1"/>
</dbReference>
<dbReference type="Proteomes" id="UP001241472">
    <property type="component" value="Unassembled WGS sequence"/>
</dbReference>
<name>A0ABT9PVT5_9HYPH</name>
<dbReference type="RefSeq" id="WP_306835958.1">
    <property type="nucleotide sequence ID" value="NZ_JAUSRF010000009.1"/>
</dbReference>
<evidence type="ECO:0000256" key="1">
    <source>
        <dbReference type="ARBA" id="ARBA00008580"/>
    </source>
</evidence>
<organism evidence="4 5">
    <name type="scientific">Neorhizobium huautlense</name>
    <dbReference type="NCBI Taxonomy" id="67774"/>
    <lineage>
        <taxon>Bacteria</taxon>
        <taxon>Pseudomonadati</taxon>
        <taxon>Pseudomonadota</taxon>
        <taxon>Alphaproteobacteria</taxon>
        <taxon>Hyphomicrobiales</taxon>
        <taxon>Rhizobiaceae</taxon>
        <taxon>Rhizobium/Agrobacterium group</taxon>
        <taxon>Neorhizobium</taxon>
    </lineage>
</organism>
<keyword evidence="5" id="KW-1185">Reference proteome</keyword>
<dbReference type="PANTHER" id="PTHR36582:SF2">
    <property type="entry name" value="ANTITOXIN PARD"/>
    <property type="match status" value="1"/>
</dbReference>
<dbReference type="Gene3D" id="6.10.10.120">
    <property type="entry name" value="Antitoxin ParD1-like"/>
    <property type="match status" value="1"/>
</dbReference>
<accession>A0ABT9PVT5</accession>
<protein>
    <submittedName>
        <fullName evidence="4">Addiction module CopG family antidote</fullName>
    </submittedName>
</protein>